<proteinExistence type="inferred from homology"/>
<evidence type="ECO:0000256" key="1">
    <source>
        <dbReference type="ARBA" id="ARBA00007626"/>
    </source>
</evidence>
<evidence type="ECO:0000256" key="2">
    <source>
        <dbReference type="ARBA" id="ARBA00022737"/>
    </source>
</evidence>
<protein>
    <recommendedName>
        <fullName evidence="6">Pentacotripeptide-repeat region of PRORP domain-containing protein</fullName>
    </recommendedName>
</protein>
<dbReference type="Gene3D" id="1.25.40.10">
    <property type="entry name" value="Tetratricopeptide repeat domain"/>
    <property type="match status" value="3"/>
</dbReference>
<evidence type="ECO:0000313" key="4">
    <source>
        <dbReference type="EMBL" id="KAJ0197280.1"/>
    </source>
</evidence>
<evidence type="ECO:0000313" key="5">
    <source>
        <dbReference type="Proteomes" id="UP000235145"/>
    </source>
</evidence>
<dbReference type="EMBL" id="NBSK02000007">
    <property type="protein sequence ID" value="KAJ0197280.1"/>
    <property type="molecule type" value="Genomic_DNA"/>
</dbReference>
<feature type="compositionally biased region" description="Low complexity" evidence="3">
    <location>
        <begin position="25"/>
        <end position="37"/>
    </location>
</feature>
<dbReference type="AlphaFoldDB" id="A0A9R1V2U6"/>
<dbReference type="Pfam" id="PF01535">
    <property type="entry name" value="PPR"/>
    <property type="match status" value="4"/>
</dbReference>
<dbReference type="InterPro" id="IPR002885">
    <property type="entry name" value="PPR_rpt"/>
</dbReference>
<name>A0A9R1V2U6_LACSA</name>
<sequence>MKLFHLTSRTQGVCRNALKNFFSSSSSKLPSHAAPSLITERNNKNSSSRSPSFPNKNAPMLSLYRRISPVGDPDISIVPVLDQWVREGRKVDQDSLNNIIKSLKKYNRFKHALEISEWMTDKRYIPPTKGDIMSRLHLIYKVHGLQKAEEFYNNISQIFKGFQVDIALLNIYSQEKSVDKAETIMHKLRDMGLTTPLPYNILSRIYYSVKNYQKMDALFHEMETKGIHGDKYSYALRLNFYAATRNTEGLNKTMEIMEADPRVDMDCDTYNIATNAFLKVGLVEKGFELLKKVEKLAIGNKDKYKTLNTVLKMYAELGEKDEVYRIWNILKKETIYNTGYRNMIRSLLKFDDIEGAEVISKEWETRDLSYDFRVIDDLIDCYVKKGDLGKAEDVIKCGIEKGGTPTFRTWFCLMIGYFEGNRVLEGVEAMKSATRGFRVLQYEEGMKNKLVIVLEYLERGGKLEEVEGFMNLLEAEGVFSSIVCGRLLDLIKNVTSKC</sequence>
<keyword evidence="2" id="KW-0677">Repeat</keyword>
<dbReference type="Proteomes" id="UP000235145">
    <property type="component" value="Unassembled WGS sequence"/>
</dbReference>
<dbReference type="GO" id="GO:0005739">
    <property type="term" value="C:mitochondrion"/>
    <property type="evidence" value="ECO:0000318"/>
    <property type="project" value="GO_Central"/>
</dbReference>
<gene>
    <name evidence="4" type="ORF">LSAT_V11C700350840</name>
</gene>
<evidence type="ECO:0000256" key="3">
    <source>
        <dbReference type="SAM" id="MobiDB-lite"/>
    </source>
</evidence>
<feature type="region of interest" description="Disordered" evidence="3">
    <location>
        <begin position="25"/>
        <end position="55"/>
    </location>
</feature>
<comment type="caution">
    <text evidence="4">The sequence shown here is derived from an EMBL/GenBank/DDBJ whole genome shotgun (WGS) entry which is preliminary data.</text>
</comment>
<keyword evidence="5" id="KW-1185">Reference proteome</keyword>
<accession>A0A9R1V2U6</accession>
<dbReference type="OrthoDB" id="1890565at2759"/>
<dbReference type="PANTHER" id="PTHR45717:SF57">
    <property type="entry name" value="PENTACOTRIPEPTIDE-REPEAT REGION OF PRORP DOMAIN-CONTAINING PROTEIN"/>
    <property type="match status" value="1"/>
</dbReference>
<feature type="compositionally biased region" description="Low complexity" evidence="3">
    <location>
        <begin position="44"/>
        <end position="55"/>
    </location>
</feature>
<dbReference type="InterPro" id="IPR011990">
    <property type="entry name" value="TPR-like_helical_dom_sf"/>
</dbReference>
<reference evidence="4 5" key="1">
    <citation type="journal article" date="2017" name="Nat. Commun.">
        <title>Genome assembly with in vitro proximity ligation data and whole-genome triplication in lettuce.</title>
        <authorList>
            <person name="Reyes-Chin-Wo S."/>
            <person name="Wang Z."/>
            <person name="Yang X."/>
            <person name="Kozik A."/>
            <person name="Arikit S."/>
            <person name="Song C."/>
            <person name="Xia L."/>
            <person name="Froenicke L."/>
            <person name="Lavelle D.O."/>
            <person name="Truco M.J."/>
            <person name="Xia R."/>
            <person name="Zhu S."/>
            <person name="Xu C."/>
            <person name="Xu H."/>
            <person name="Xu X."/>
            <person name="Cox K."/>
            <person name="Korf I."/>
            <person name="Meyers B.C."/>
            <person name="Michelmore R.W."/>
        </authorList>
    </citation>
    <scope>NUCLEOTIDE SEQUENCE [LARGE SCALE GENOMIC DNA]</scope>
    <source>
        <strain evidence="5">cv. Salinas</strain>
        <tissue evidence="4">Seedlings</tissue>
    </source>
</reference>
<dbReference type="PANTHER" id="PTHR45717">
    <property type="entry name" value="OS12G0527900 PROTEIN"/>
    <property type="match status" value="1"/>
</dbReference>
<evidence type="ECO:0008006" key="6">
    <source>
        <dbReference type="Google" id="ProtNLM"/>
    </source>
</evidence>
<organism evidence="4 5">
    <name type="scientific">Lactuca sativa</name>
    <name type="common">Garden lettuce</name>
    <dbReference type="NCBI Taxonomy" id="4236"/>
    <lineage>
        <taxon>Eukaryota</taxon>
        <taxon>Viridiplantae</taxon>
        <taxon>Streptophyta</taxon>
        <taxon>Embryophyta</taxon>
        <taxon>Tracheophyta</taxon>
        <taxon>Spermatophyta</taxon>
        <taxon>Magnoliopsida</taxon>
        <taxon>eudicotyledons</taxon>
        <taxon>Gunneridae</taxon>
        <taxon>Pentapetalae</taxon>
        <taxon>asterids</taxon>
        <taxon>campanulids</taxon>
        <taxon>Asterales</taxon>
        <taxon>Asteraceae</taxon>
        <taxon>Cichorioideae</taxon>
        <taxon>Cichorieae</taxon>
        <taxon>Lactucinae</taxon>
        <taxon>Lactuca</taxon>
    </lineage>
</organism>
<dbReference type="GO" id="GO:0003729">
    <property type="term" value="F:mRNA binding"/>
    <property type="evidence" value="ECO:0007669"/>
    <property type="project" value="UniProtKB-ARBA"/>
</dbReference>
<dbReference type="Gramene" id="rna-gnl|WGS:NBSK|LSAT_7X21100_mrna">
    <property type="protein sequence ID" value="cds-PLY65643.1"/>
    <property type="gene ID" value="gene-LSAT_7X21100"/>
</dbReference>
<comment type="similarity">
    <text evidence="1">Belongs to the PPR family. P subfamily.</text>
</comment>